<accession>A0A816FKB3</accession>
<dbReference type="Proteomes" id="UP000663834">
    <property type="component" value="Unassembled WGS sequence"/>
</dbReference>
<evidence type="ECO:0000313" key="2">
    <source>
        <dbReference type="EMBL" id="CAF1662755.1"/>
    </source>
</evidence>
<organism evidence="2 3">
    <name type="scientific">Rotaria magnacalcarata</name>
    <dbReference type="NCBI Taxonomy" id="392030"/>
    <lineage>
        <taxon>Eukaryota</taxon>
        <taxon>Metazoa</taxon>
        <taxon>Spiralia</taxon>
        <taxon>Gnathifera</taxon>
        <taxon>Rotifera</taxon>
        <taxon>Eurotatoria</taxon>
        <taxon>Bdelloidea</taxon>
        <taxon>Philodinida</taxon>
        <taxon>Philodinidae</taxon>
        <taxon>Rotaria</taxon>
    </lineage>
</organism>
<dbReference type="AlphaFoldDB" id="A0A816FKB3"/>
<evidence type="ECO:0000256" key="1">
    <source>
        <dbReference type="SAM" id="MobiDB-lite"/>
    </source>
</evidence>
<dbReference type="EMBL" id="CAJNOW010018089">
    <property type="protein sequence ID" value="CAF1662755.1"/>
    <property type="molecule type" value="Genomic_DNA"/>
</dbReference>
<reference evidence="2" key="1">
    <citation type="submission" date="2021-02" db="EMBL/GenBank/DDBJ databases">
        <authorList>
            <person name="Nowell W R."/>
        </authorList>
    </citation>
    <scope>NUCLEOTIDE SEQUENCE</scope>
</reference>
<name>A0A816FKB3_9BILA</name>
<dbReference type="OrthoDB" id="9997786at2759"/>
<protein>
    <submittedName>
        <fullName evidence="2">Uncharacterized protein</fullName>
    </submittedName>
</protein>
<proteinExistence type="predicted"/>
<evidence type="ECO:0000313" key="3">
    <source>
        <dbReference type="Proteomes" id="UP000663834"/>
    </source>
</evidence>
<comment type="caution">
    <text evidence="2">The sequence shown here is derived from an EMBL/GenBank/DDBJ whole genome shotgun (WGS) entry which is preliminary data.</text>
</comment>
<gene>
    <name evidence="2" type="ORF">KQP761_LOCUS32447</name>
</gene>
<feature type="compositionally biased region" description="Low complexity" evidence="1">
    <location>
        <begin position="1"/>
        <end position="17"/>
    </location>
</feature>
<sequence length="283" mass="32023">MNSSSIYSSPLSSSYSSPSPPFSKSPPIMNSTCVSSTSVVNHSTSTTSTSGASVTPRSIYKLHGNLEGVGTFGQETLIGNFINNRHGTRNWGESLINNYNVGFAMHNEVKCKRTSTMDEVVGPFDLETTSFDKLLHESHDSLCKCGKIDECTKVFRRCRINKLIFHSLIYPRRCSALSYFVQYSKNNDINLFGSIELELFFMCNSKVYTLIHNHSIKHRFTDYFLSSTYHSLLLKALNIFFHVLDRTSTSLDYLSIDNIENMCVVFDLHDCLHMNMIEAILLK</sequence>
<feature type="region of interest" description="Disordered" evidence="1">
    <location>
        <begin position="1"/>
        <end position="22"/>
    </location>
</feature>